<dbReference type="PANTHER" id="PTHR31084:SF0">
    <property type="entry name" value="ALPHA-L-FUCOSIDASE 2"/>
    <property type="match status" value="1"/>
</dbReference>
<evidence type="ECO:0000313" key="4">
    <source>
        <dbReference type="EMBL" id="GGD36106.1"/>
    </source>
</evidence>
<dbReference type="GO" id="GO:0004560">
    <property type="term" value="F:alpha-L-fucosidase activity"/>
    <property type="evidence" value="ECO:0007669"/>
    <property type="project" value="TreeGrafter"/>
</dbReference>
<evidence type="ECO:0000259" key="1">
    <source>
        <dbReference type="Pfam" id="PF14498"/>
    </source>
</evidence>
<dbReference type="InterPro" id="IPR049053">
    <property type="entry name" value="AFCA-like_C"/>
</dbReference>
<dbReference type="EMBL" id="BMHO01000001">
    <property type="protein sequence ID" value="GGD36106.1"/>
    <property type="molecule type" value="Genomic_DNA"/>
</dbReference>
<comment type="caution">
    <text evidence="4">The sequence shown here is derived from an EMBL/GenBank/DDBJ whole genome shotgun (WGS) entry which is preliminary data.</text>
</comment>
<evidence type="ECO:0008006" key="6">
    <source>
        <dbReference type="Google" id="ProtNLM"/>
    </source>
</evidence>
<dbReference type="Pfam" id="PF21307">
    <property type="entry name" value="Glyco_hydro_95_C"/>
    <property type="match status" value="1"/>
</dbReference>
<reference evidence="4" key="1">
    <citation type="journal article" date="2014" name="Int. J. Syst. Evol. Microbiol.">
        <title>Complete genome sequence of Corynebacterium casei LMG S-19264T (=DSM 44701T), isolated from a smear-ripened cheese.</title>
        <authorList>
            <consortium name="US DOE Joint Genome Institute (JGI-PGF)"/>
            <person name="Walter F."/>
            <person name="Albersmeier A."/>
            <person name="Kalinowski J."/>
            <person name="Ruckert C."/>
        </authorList>
    </citation>
    <scope>NUCLEOTIDE SEQUENCE</scope>
    <source>
        <strain evidence="4">CGMCC 1.15152</strain>
    </source>
</reference>
<dbReference type="Pfam" id="PF22124">
    <property type="entry name" value="Glyco_hydro_95_cat"/>
    <property type="match status" value="1"/>
</dbReference>
<evidence type="ECO:0000313" key="5">
    <source>
        <dbReference type="Proteomes" id="UP000633205"/>
    </source>
</evidence>
<feature type="domain" description="Glycosyl hydrolase family 95 N-terminal" evidence="1">
    <location>
        <begin position="12"/>
        <end position="177"/>
    </location>
</feature>
<gene>
    <name evidence="4" type="ORF">GCM10010915_15910</name>
</gene>
<reference evidence="4" key="2">
    <citation type="submission" date="2020-09" db="EMBL/GenBank/DDBJ databases">
        <authorList>
            <person name="Sun Q."/>
            <person name="Zhou Y."/>
        </authorList>
    </citation>
    <scope>NUCLEOTIDE SEQUENCE</scope>
    <source>
        <strain evidence="4">CGMCC 1.15152</strain>
    </source>
</reference>
<feature type="domain" description="Alpha fucosidase A-like C-terminal" evidence="2">
    <location>
        <begin position="682"/>
        <end position="721"/>
    </location>
</feature>
<protein>
    <recommendedName>
        <fullName evidence="6">Glycosyl hydrolase family 95 N-terminal domain-containing protein</fullName>
    </recommendedName>
</protein>
<dbReference type="SUPFAM" id="SSF48208">
    <property type="entry name" value="Six-hairpin glycosidases"/>
    <property type="match status" value="1"/>
</dbReference>
<dbReference type="InterPro" id="IPR008928">
    <property type="entry name" value="6-hairpin_glycosidase_sf"/>
</dbReference>
<dbReference type="InterPro" id="IPR012341">
    <property type="entry name" value="6hp_glycosidase-like_sf"/>
</dbReference>
<dbReference type="AlphaFoldDB" id="A0A916Y9R1"/>
<dbReference type="Proteomes" id="UP000633205">
    <property type="component" value="Unassembled WGS sequence"/>
</dbReference>
<dbReference type="PANTHER" id="PTHR31084">
    <property type="entry name" value="ALPHA-L-FUCOSIDASE 2"/>
    <property type="match status" value="1"/>
</dbReference>
<evidence type="ECO:0000259" key="2">
    <source>
        <dbReference type="Pfam" id="PF21307"/>
    </source>
</evidence>
<evidence type="ECO:0000259" key="3">
    <source>
        <dbReference type="Pfam" id="PF22124"/>
    </source>
</evidence>
<keyword evidence="5" id="KW-1185">Reference proteome</keyword>
<proteinExistence type="predicted"/>
<dbReference type="GO" id="GO:0005975">
    <property type="term" value="P:carbohydrate metabolic process"/>
    <property type="evidence" value="ECO:0007669"/>
    <property type="project" value="InterPro"/>
</dbReference>
<organism evidence="4 5">
    <name type="scientific">Microbacterium faecale</name>
    <dbReference type="NCBI Taxonomy" id="1804630"/>
    <lineage>
        <taxon>Bacteria</taxon>
        <taxon>Bacillati</taxon>
        <taxon>Actinomycetota</taxon>
        <taxon>Actinomycetes</taxon>
        <taxon>Micrococcales</taxon>
        <taxon>Microbacteriaceae</taxon>
        <taxon>Microbacterium</taxon>
    </lineage>
</organism>
<accession>A0A916Y9R1</accession>
<feature type="domain" description="Glycosyl hydrolase family 95 catalytic" evidence="3">
    <location>
        <begin position="266"/>
        <end position="679"/>
    </location>
</feature>
<dbReference type="Pfam" id="PF14498">
    <property type="entry name" value="Glyco_hyd_65N_2"/>
    <property type="match status" value="1"/>
</dbReference>
<sequence>MRVTRWRFTTRTAAPTWEDGLVVGSGRIGAIAYGPADALTIALAHERFLLPVNPRPDAPDLTGVLPEMRARILAGDGSAAANLLESAANEAGYDGLVWTDPLAVCATLAVASPGGVTDAVRSIDLRRGTATIAWADDRGGERRVTLVAPRGTDSVWIALESDLAAEVTLRLGLDPRDDGPAASFAPDYSGRVTSAVAGGRIGRLELRDAHGERLARVRATGARSWDAGDPQALVARVIVPAGGRTLLRLDVEVAGSPVRPADDADWDAILRDQTRPHRELVEASTLQLEGREGRVVEEIWDRAAAGDPAARRRAIEIAYAAGRSHIIAATGELPPTLQGVWQGTFTPAWSADYTLNGNVQNGGIAGLIPTGTPELAASLLELILPFADHYRANARRVFGADGMLLPSRMSTHGKADHFNARFPHLFWTGCGGWVLRVIADLVAVTGDRSLVDDRVWELVDGVLRFAETATVSRDGLRHFVPSYSPENTPSDAESSLASDSTADVAIHRDAARAAAVLARARGDEALEERWTALVDALPDYRIADDGTLAEWIGQPWRENHAHRHATQLYPLWYEVDPAFTGPGERAARLREAARATIRAKIAWRAADPTPPPGRMEMSFGLVQLGLASAALGDADDALRCVEWLAVDHVAPALTTRHDAGRIFNLDASGGLPALVAAMLLGSTADTLTVLPALPESWPTGRVTGLRGRGGVVVDVLEWDGSSCALELRRLDAAEWLCPDGRVRLLPGSGFRCEDPRDEELTLRAGESATVRLVRARAR</sequence>
<dbReference type="Gene3D" id="1.50.10.10">
    <property type="match status" value="1"/>
</dbReference>
<name>A0A916Y9R1_9MICO</name>
<dbReference type="InterPro" id="IPR054363">
    <property type="entry name" value="GH95_cat"/>
</dbReference>
<dbReference type="InterPro" id="IPR027414">
    <property type="entry name" value="GH95_N_dom"/>
</dbReference>
<dbReference type="Gene3D" id="2.70.98.50">
    <property type="entry name" value="putative glycoside hydrolase family protein from bacillus halodurans"/>
    <property type="match status" value="1"/>
</dbReference>